<protein>
    <submittedName>
        <fullName evidence="1">Uncharacterized protein</fullName>
    </submittedName>
</protein>
<keyword evidence="2" id="KW-1185">Reference proteome</keyword>
<name>A0ACD1GR83_9EURO</name>
<dbReference type="EMBL" id="KZ825310">
    <property type="protein sequence ID" value="RAH51586.1"/>
    <property type="molecule type" value="Genomic_DNA"/>
</dbReference>
<proteinExistence type="predicted"/>
<organism evidence="1 2">
    <name type="scientific">Aspergillus brunneoviolaceus CBS 621.78</name>
    <dbReference type="NCBI Taxonomy" id="1450534"/>
    <lineage>
        <taxon>Eukaryota</taxon>
        <taxon>Fungi</taxon>
        <taxon>Dikarya</taxon>
        <taxon>Ascomycota</taxon>
        <taxon>Pezizomycotina</taxon>
        <taxon>Eurotiomycetes</taxon>
        <taxon>Eurotiomycetidae</taxon>
        <taxon>Eurotiales</taxon>
        <taxon>Aspergillaceae</taxon>
        <taxon>Aspergillus</taxon>
        <taxon>Aspergillus subgen. Circumdati</taxon>
    </lineage>
</organism>
<reference evidence="1" key="1">
    <citation type="submission" date="2018-02" db="EMBL/GenBank/DDBJ databases">
        <title>The genomes of Aspergillus section Nigri reveals drivers in fungal speciation.</title>
        <authorList>
            <consortium name="DOE Joint Genome Institute"/>
            <person name="Vesth T.C."/>
            <person name="Nybo J."/>
            <person name="Theobald S."/>
            <person name="Brandl J."/>
            <person name="Frisvad J.C."/>
            <person name="Nielsen K.F."/>
            <person name="Lyhne E.K."/>
            <person name="Kogle M.E."/>
            <person name="Kuo A."/>
            <person name="Riley R."/>
            <person name="Clum A."/>
            <person name="Nolan M."/>
            <person name="Lipzen A."/>
            <person name="Salamov A."/>
            <person name="Henrissat B."/>
            <person name="Wiebenga A."/>
            <person name="De vries R.P."/>
            <person name="Grigoriev I.V."/>
            <person name="Mortensen U.H."/>
            <person name="Andersen M.R."/>
            <person name="Baker S.E."/>
        </authorList>
    </citation>
    <scope>NUCLEOTIDE SEQUENCE</scope>
    <source>
        <strain evidence="1">CBS 621.78</strain>
    </source>
</reference>
<evidence type="ECO:0000313" key="1">
    <source>
        <dbReference type="EMBL" id="RAH51586.1"/>
    </source>
</evidence>
<accession>A0ACD1GR83</accession>
<evidence type="ECO:0000313" key="2">
    <source>
        <dbReference type="Proteomes" id="UP000249057"/>
    </source>
</evidence>
<dbReference type="Proteomes" id="UP000249057">
    <property type="component" value="Unassembled WGS sequence"/>
</dbReference>
<gene>
    <name evidence="1" type="ORF">BO95DRAFT_426805</name>
</gene>
<sequence>MDLGPGKRWLIRSFVGVMTTKSNGMTCGTFLPTFVTSTQKPLSGDAFQCDLGSRVSQHSRHEVYDASHNLPSTVHILSVCQSLARNRDLSKTTSSRNLDSICDLTRGLILPIRDSFELTLPHSTMPVAASVLSGRQSTDSFRSSVAGRNSTIFRLLSSLRFKVGSTWRVVQYRREEQSLYARNAAVVSHIDTDRRWLEHRPRMRQTVKISGGGFSSTANICDTLVNDLTASLSFLYVPISPAECLSQICLIGRYTGFNEPSYGVNFCLGRKQMN</sequence>